<reference evidence="1" key="1">
    <citation type="submission" date="2021-08" db="EMBL/GenBank/DDBJ databases">
        <title>The first chromosome-level gecko genome reveals the dynamic sex chromosomes of Neotropical dwarf geckos (Sphaerodactylidae: Sphaerodactylus).</title>
        <authorList>
            <person name="Pinto B.J."/>
            <person name="Keating S.E."/>
            <person name="Gamble T."/>
        </authorList>
    </citation>
    <scope>NUCLEOTIDE SEQUENCE</scope>
    <source>
        <strain evidence="1">TG3544</strain>
    </source>
</reference>
<evidence type="ECO:0000313" key="2">
    <source>
        <dbReference type="Proteomes" id="UP000827872"/>
    </source>
</evidence>
<sequence>MEPSPGVGTLYPWVLLLLLGLRLAPGAGQHYLHIRPAPSDTLPLVDLIEPPDPLFDPKEKDLNDTLLRGLLGAHFDAGFMAVSAPPEHPEESAELEALLRQRPSGPMPGEIRALDFPDGKKARLSRKLRRRLQLWLWAQTFCPVLYAWNDLGSRFWPRYVKVGSCSGKRSCSVPEGMLCKPARSVHLTILRWRCQRRGGQRCAWIPIQYPIIAECNHPLGKVRSSGRFDISFTRSHVSATPPLQGQPS</sequence>
<keyword evidence="2" id="KW-1185">Reference proteome</keyword>
<dbReference type="EMBL" id="CM037616">
    <property type="protein sequence ID" value="KAH7993875.1"/>
    <property type="molecule type" value="Genomic_DNA"/>
</dbReference>
<organism evidence="1 2">
    <name type="scientific">Sphaerodactylus townsendi</name>
    <dbReference type="NCBI Taxonomy" id="933632"/>
    <lineage>
        <taxon>Eukaryota</taxon>
        <taxon>Metazoa</taxon>
        <taxon>Chordata</taxon>
        <taxon>Craniata</taxon>
        <taxon>Vertebrata</taxon>
        <taxon>Euteleostomi</taxon>
        <taxon>Lepidosauria</taxon>
        <taxon>Squamata</taxon>
        <taxon>Bifurcata</taxon>
        <taxon>Gekkota</taxon>
        <taxon>Sphaerodactylidae</taxon>
        <taxon>Sphaerodactylus</taxon>
    </lineage>
</organism>
<proteinExistence type="predicted"/>
<gene>
    <name evidence="1" type="ORF">K3G42_032543</name>
</gene>
<comment type="caution">
    <text evidence="1">The sequence shown here is derived from an EMBL/GenBank/DDBJ whole genome shotgun (WGS) entry which is preliminary data.</text>
</comment>
<protein>
    <submittedName>
        <fullName evidence="1">Uncharacterized protein</fullName>
    </submittedName>
</protein>
<accession>A0ACB8EN43</accession>
<evidence type="ECO:0000313" key="1">
    <source>
        <dbReference type="EMBL" id="KAH7993875.1"/>
    </source>
</evidence>
<dbReference type="Proteomes" id="UP000827872">
    <property type="component" value="Linkage Group LG03"/>
</dbReference>
<name>A0ACB8EN43_9SAUR</name>